<dbReference type="PROSITE" id="PS50126">
    <property type="entry name" value="S1"/>
    <property type="match status" value="1"/>
</dbReference>
<dbReference type="Pfam" id="PF00013">
    <property type="entry name" value="KH_1"/>
    <property type="match status" value="1"/>
</dbReference>
<dbReference type="InterPro" id="IPR036456">
    <property type="entry name" value="PNPase_PH_RNA-bd_sf"/>
</dbReference>
<dbReference type="PANTHER" id="PTHR11252">
    <property type="entry name" value="POLYRIBONUCLEOTIDE NUCLEOTIDYLTRANSFERASE"/>
    <property type="match status" value="1"/>
</dbReference>
<comment type="caution">
    <text evidence="10">The sequence shown here is derived from an EMBL/GenBank/DDBJ whole genome shotgun (WGS) entry which is preliminary data.</text>
</comment>
<sequence>MSVVEIEDGVFESTAVIDNGSFGTRTIRFETGRLAKQAAGSVVAYLDDETMLLSATTAGKHPKDHFDFFPLTIDVEERMYAAGRIPGSFFRREGRPSTDAILTCRLIDRPLRPTFISGLRNEIQVVVTIMSLDPKDLYDVLAINAASASTQISGIPFSGPVGGVRVALIDGTWVAFPTVDQLEGAVFDMVVAGRKVGEGDTADVAIMMVEAEATDKVIELVAGGAGAPTEAVVAEGLEAAKPFIAALCTAQQELAEKDASSGKPALEFPLFPDYQDDVFEAVSAEAADELSKALTIAGKEERNSRTDEIKVSVLEALGSRFEGREKEIGAAYRSLTKKLVRQRILTDHFRIDGRGVTDIRALSAEVAVIPRAHGSALFERGETQILGVTTLDMVKMAQQIDSLGPETKKRYMHHYNFPPYSTGETGRVGSPKRREIGHGALAERALMPVLPTVEEFPYAIRQVSEALSSNGSTSMGSVCASTLAMLNAGVPLKAPVAGIAMGLVSDDVEVEGGGTERRFVTLTDILGAEDAFGDMDFKCAGTKDFVTALQLDTKLDGIPSKVLAGALAQAKDARITILEVMAEAIDEPDEMSPYAPRITTIKVPIDKIGEVIGPKGKMINSITEETGASISIEDDGTVFVGASNGEAAQAAIDKINAIANPQLPKTGERFLGTVVKTTDFGAFVSLLPGRDGLVHISKLGRGKRVNKVEDVAKVGDKLRVEIADIDNRGKISLILVAEDDTAAGSDTPAPADAATAGS</sequence>
<dbReference type="InterPro" id="IPR012162">
    <property type="entry name" value="PNPase"/>
</dbReference>
<protein>
    <recommendedName>
        <fullName evidence="8">Polyribonucleotide nucleotidyltransferase</fullName>
        <ecNumber evidence="8">2.7.7.8</ecNumber>
    </recommendedName>
    <alternativeName>
        <fullName evidence="8">Polynucleotide phosphorylase</fullName>
        <shortName evidence="8">PNPase</shortName>
    </alternativeName>
</protein>
<keyword evidence="7 8" id="KW-0694">RNA-binding</keyword>
<evidence type="ECO:0000256" key="4">
    <source>
        <dbReference type="ARBA" id="ARBA00022695"/>
    </source>
</evidence>
<evidence type="ECO:0000256" key="3">
    <source>
        <dbReference type="ARBA" id="ARBA00022679"/>
    </source>
</evidence>
<feature type="binding site" evidence="8">
    <location>
        <position position="530"/>
    </location>
    <ligand>
        <name>Mg(2+)</name>
        <dbReference type="ChEBI" id="CHEBI:18420"/>
    </ligand>
</feature>
<dbReference type="CDD" id="cd11364">
    <property type="entry name" value="RNase_PH_PNPase_2"/>
    <property type="match status" value="1"/>
</dbReference>
<dbReference type="InterPro" id="IPR004087">
    <property type="entry name" value="KH_dom"/>
</dbReference>
<keyword evidence="4 8" id="KW-0548">Nucleotidyltransferase</keyword>
<dbReference type="Pfam" id="PF03726">
    <property type="entry name" value="PNPase"/>
    <property type="match status" value="1"/>
</dbReference>
<dbReference type="InterPro" id="IPR003029">
    <property type="entry name" value="S1_domain"/>
</dbReference>
<feature type="binding site" evidence="8">
    <location>
        <position position="536"/>
    </location>
    <ligand>
        <name>Mg(2+)</name>
        <dbReference type="ChEBI" id="CHEBI:18420"/>
    </ligand>
</feature>
<evidence type="ECO:0000256" key="6">
    <source>
        <dbReference type="ARBA" id="ARBA00022842"/>
    </source>
</evidence>
<dbReference type="Gene3D" id="2.40.50.140">
    <property type="entry name" value="Nucleic acid-binding proteins"/>
    <property type="match status" value="1"/>
</dbReference>
<dbReference type="Pfam" id="PF00575">
    <property type="entry name" value="S1"/>
    <property type="match status" value="1"/>
</dbReference>
<dbReference type="PROSITE" id="PS50084">
    <property type="entry name" value="KH_TYPE_1"/>
    <property type="match status" value="1"/>
</dbReference>
<dbReference type="InterPro" id="IPR027408">
    <property type="entry name" value="PNPase/RNase_PH_dom_sf"/>
</dbReference>
<dbReference type="NCBIfam" id="TIGR02696">
    <property type="entry name" value="pppGpp_PNP"/>
    <property type="match status" value="1"/>
</dbReference>
<comment type="catalytic activity">
    <reaction evidence="8">
        <text>RNA(n+1) + phosphate = RNA(n) + a ribonucleoside 5'-diphosphate</text>
        <dbReference type="Rhea" id="RHEA:22096"/>
        <dbReference type="Rhea" id="RHEA-COMP:14527"/>
        <dbReference type="Rhea" id="RHEA-COMP:17342"/>
        <dbReference type="ChEBI" id="CHEBI:43474"/>
        <dbReference type="ChEBI" id="CHEBI:57930"/>
        <dbReference type="ChEBI" id="CHEBI:140395"/>
        <dbReference type="EC" id="2.7.7.8"/>
    </reaction>
</comment>
<dbReference type="PANTHER" id="PTHR11252:SF0">
    <property type="entry name" value="POLYRIBONUCLEOTIDE NUCLEOTIDYLTRANSFERASE 1, MITOCHONDRIAL"/>
    <property type="match status" value="1"/>
</dbReference>
<accession>A0ABQ4VBS4</accession>
<keyword evidence="5 8" id="KW-0479">Metal-binding</keyword>
<dbReference type="CDD" id="cd02393">
    <property type="entry name" value="KH-I_PNPase"/>
    <property type="match status" value="1"/>
</dbReference>
<evidence type="ECO:0000313" key="11">
    <source>
        <dbReference type="Proteomes" id="UP001060504"/>
    </source>
</evidence>
<dbReference type="InterPro" id="IPR020568">
    <property type="entry name" value="Ribosomal_Su5_D2-typ_SF"/>
</dbReference>
<keyword evidence="11" id="KW-1185">Reference proteome</keyword>
<comment type="similarity">
    <text evidence="1 8">Belongs to the polyribonucleotide nucleotidyltransferase family.</text>
</comment>
<dbReference type="PIRSF" id="PIRSF005499">
    <property type="entry name" value="PNPase"/>
    <property type="match status" value="1"/>
</dbReference>
<comment type="cofactor">
    <cofactor evidence="8">
        <name>Mg(2+)</name>
        <dbReference type="ChEBI" id="CHEBI:18420"/>
    </cofactor>
</comment>
<comment type="function">
    <text evidence="8">Involved in mRNA degradation. Catalyzes the phosphorolysis of single-stranded polyribonucleotides processively in the 3'- to 5'-direction.</text>
</comment>
<keyword evidence="3 8" id="KW-0808">Transferase</keyword>
<dbReference type="InterPro" id="IPR012340">
    <property type="entry name" value="NA-bd_OB-fold"/>
</dbReference>
<dbReference type="EMBL" id="BPRH01000921">
    <property type="protein sequence ID" value="GJF11372.1"/>
    <property type="molecule type" value="Genomic_DNA"/>
</dbReference>
<reference evidence="10 11" key="1">
    <citation type="submission" date="2021-08" db="EMBL/GenBank/DDBJ databases">
        <title>Draft genome sequence of Mycolicibacterium sp. NGTWS1702 strain.</title>
        <authorList>
            <person name="Matsumoto M."/>
            <person name="Tang B.C.C."/>
            <person name="Machida Y."/>
            <person name="Matoyama H."/>
            <person name="Kishihara T."/>
            <person name="Sato S."/>
            <person name="Kondo I."/>
            <person name="Sano M."/>
            <person name="Kato G."/>
        </authorList>
    </citation>
    <scope>NUCLEOTIDE SEQUENCE [LARGE SCALE GENOMIC DNA]</scope>
    <source>
        <strain evidence="10 11">NGTWSNA01</strain>
    </source>
</reference>
<gene>
    <name evidence="8 10" type="primary">pnp</name>
    <name evidence="10" type="ORF">NGTWS1702_08500</name>
</gene>
<proteinExistence type="inferred from homology"/>
<keyword evidence="6 8" id="KW-0460">Magnesium</keyword>
<organism evidence="10 11">
    <name type="scientific">Mycolicibacterium cyprinidarum</name>
    <dbReference type="NCBI Taxonomy" id="2860311"/>
    <lineage>
        <taxon>Bacteria</taxon>
        <taxon>Bacillati</taxon>
        <taxon>Actinomycetota</taxon>
        <taxon>Actinomycetes</taxon>
        <taxon>Mycobacteriales</taxon>
        <taxon>Mycobacteriaceae</taxon>
        <taxon>Mycolicibacterium</taxon>
    </lineage>
</organism>
<dbReference type="Proteomes" id="UP001060504">
    <property type="component" value="Unassembled WGS sequence"/>
</dbReference>
<evidence type="ECO:0000256" key="1">
    <source>
        <dbReference type="ARBA" id="ARBA00007404"/>
    </source>
</evidence>
<keyword evidence="2 8" id="KW-0963">Cytoplasm</keyword>
<dbReference type="SMART" id="SM00316">
    <property type="entry name" value="S1"/>
    <property type="match status" value="1"/>
</dbReference>
<dbReference type="InterPro" id="IPR036612">
    <property type="entry name" value="KH_dom_type_1_sf"/>
</dbReference>
<dbReference type="HAMAP" id="MF_01595">
    <property type="entry name" value="PNPase"/>
    <property type="match status" value="1"/>
</dbReference>
<dbReference type="SUPFAM" id="SSF54791">
    <property type="entry name" value="Eukaryotic type KH-domain (KH-domain type I)"/>
    <property type="match status" value="1"/>
</dbReference>
<dbReference type="NCBIfam" id="NF008805">
    <property type="entry name" value="PRK11824.1"/>
    <property type="match status" value="1"/>
</dbReference>
<evidence type="ECO:0000256" key="2">
    <source>
        <dbReference type="ARBA" id="ARBA00022490"/>
    </source>
</evidence>
<dbReference type="SUPFAM" id="SSF46915">
    <property type="entry name" value="Polynucleotide phosphorylase/guanosine pentaphosphate synthase (PNPase/GPSI), domain 3"/>
    <property type="match status" value="1"/>
</dbReference>
<dbReference type="SUPFAM" id="SSF55666">
    <property type="entry name" value="Ribonuclease PH domain 2-like"/>
    <property type="match status" value="2"/>
</dbReference>
<dbReference type="SUPFAM" id="SSF50249">
    <property type="entry name" value="Nucleic acid-binding proteins"/>
    <property type="match status" value="1"/>
</dbReference>
<dbReference type="InterPro" id="IPR015848">
    <property type="entry name" value="PNPase_PH_RNA-bd_bac/org-type"/>
</dbReference>
<evidence type="ECO:0000313" key="10">
    <source>
        <dbReference type="EMBL" id="GJF11372.1"/>
    </source>
</evidence>
<dbReference type="SMART" id="SM00322">
    <property type="entry name" value="KH"/>
    <property type="match status" value="1"/>
</dbReference>
<evidence type="ECO:0000256" key="7">
    <source>
        <dbReference type="ARBA" id="ARBA00022884"/>
    </source>
</evidence>
<dbReference type="InterPro" id="IPR001247">
    <property type="entry name" value="ExoRNase_PH_dom1"/>
</dbReference>
<comment type="subcellular location">
    <subcellularLocation>
        <location evidence="8">Cytoplasm</location>
    </subcellularLocation>
</comment>
<evidence type="ECO:0000259" key="9">
    <source>
        <dbReference type="PROSITE" id="PS50126"/>
    </source>
</evidence>
<evidence type="ECO:0000256" key="8">
    <source>
        <dbReference type="HAMAP-Rule" id="MF_01595"/>
    </source>
</evidence>
<dbReference type="Gene3D" id="3.30.1370.10">
    <property type="entry name" value="K Homology domain, type 1"/>
    <property type="match status" value="1"/>
</dbReference>
<dbReference type="NCBIfam" id="TIGR03591">
    <property type="entry name" value="polynuc_phos"/>
    <property type="match status" value="1"/>
</dbReference>
<feature type="domain" description="S1 motif" evidence="9">
    <location>
        <begin position="667"/>
        <end position="736"/>
    </location>
</feature>
<dbReference type="Gene3D" id="3.30.230.70">
    <property type="entry name" value="GHMP Kinase, N-terminal domain"/>
    <property type="match status" value="2"/>
</dbReference>
<evidence type="ECO:0000256" key="5">
    <source>
        <dbReference type="ARBA" id="ARBA00022723"/>
    </source>
</evidence>
<dbReference type="SUPFAM" id="SSF54211">
    <property type="entry name" value="Ribosomal protein S5 domain 2-like"/>
    <property type="match status" value="2"/>
</dbReference>
<dbReference type="InterPro" id="IPR014069">
    <property type="entry name" value="GPSI/PNP"/>
</dbReference>
<dbReference type="Pfam" id="PF01138">
    <property type="entry name" value="RNase_PH"/>
    <property type="match status" value="2"/>
</dbReference>
<dbReference type="InterPro" id="IPR004088">
    <property type="entry name" value="KH_dom_type_1"/>
</dbReference>
<dbReference type="EC" id="2.7.7.8" evidence="8"/>
<dbReference type="CDD" id="cd04472">
    <property type="entry name" value="S1_PNPase"/>
    <property type="match status" value="1"/>
</dbReference>
<dbReference type="InterPro" id="IPR036345">
    <property type="entry name" value="ExoRNase_PH_dom2_sf"/>
</dbReference>
<name>A0ABQ4VBS4_9MYCO</name>